<dbReference type="EMBL" id="MOBX01000013">
    <property type="protein sequence ID" value="RON81592.1"/>
    <property type="molecule type" value="Genomic_DNA"/>
</dbReference>
<organism evidence="1 2">
    <name type="scientific">Pseudomonas fluorescens</name>
    <dbReference type="NCBI Taxonomy" id="294"/>
    <lineage>
        <taxon>Bacteria</taxon>
        <taxon>Pseudomonadati</taxon>
        <taxon>Pseudomonadota</taxon>
        <taxon>Gammaproteobacteria</taxon>
        <taxon>Pseudomonadales</taxon>
        <taxon>Pseudomonadaceae</taxon>
        <taxon>Pseudomonas</taxon>
    </lineage>
</organism>
<dbReference type="AlphaFoldDB" id="A0A423ME73"/>
<dbReference type="Proteomes" id="UP000285378">
    <property type="component" value="Unassembled WGS sequence"/>
</dbReference>
<name>A0A423ME73_PSEFL</name>
<gene>
    <name evidence="1" type="ORF">BK670_15605</name>
</gene>
<reference evidence="1 2" key="1">
    <citation type="submission" date="2016-10" db="EMBL/GenBank/DDBJ databases">
        <title>Comparative genome analysis of multiple Pseudomonas spp. focuses on biocontrol and plant growth promoting traits.</title>
        <authorList>
            <person name="Tao X.-Y."/>
            <person name="Taylor C.G."/>
        </authorList>
    </citation>
    <scope>NUCLEOTIDE SEQUENCE [LARGE SCALE GENOMIC DNA]</scope>
    <source>
        <strain evidence="1 2">28B5</strain>
    </source>
</reference>
<comment type="caution">
    <text evidence="1">The sequence shown here is derived from an EMBL/GenBank/DDBJ whole genome shotgun (WGS) entry which is preliminary data.</text>
</comment>
<dbReference type="OrthoDB" id="7028687at2"/>
<evidence type="ECO:0000313" key="1">
    <source>
        <dbReference type="EMBL" id="RON81592.1"/>
    </source>
</evidence>
<evidence type="ECO:0000313" key="2">
    <source>
        <dbReference type="Proteomes" id="UP000285378"/>
    </source>
</evidence>
<protein>
    <submittedName>
        <fullName evidence="1">Uncharacterized protein</fullName>
    </submittedName>
</protein>
<accession>A0A423ME73</accession>
<dbReference type="RefSeq" id="WP_123451114.1">
    <property type="nucleotide sequence ID" value="NZ_MOBX01000013.1"/>
</dbReference>
<sequence length="76" mass="8175">MPDTSDFNIVTADALTLLLHNQHALGAAIEEMTHWISGSGADTVADNAVAALETLDRNAQAITDAIMRLRQFSVPR</sequence>
<proteinExistence type="predicted"/>